<dbReference type="EMBL" id="JABTTQ020001229">
    <property type="protein sequence ID" value="KAK6133116.1"/>
    <property type="molecule type" value="Genomic_DNA"/>
</dbReference>
<keyword evidence="4" id="KW-1185">Reference proteome</keyword>
<evidence type="ECO:0000259" key="2">
    <source>
        <dbReference type="PROSITE" id="PS50158"/>
    </source>
</evidence>
<dbReference type="PANTHER" id="PTHR31286">
    <property type="entry name" value="GLYCINE-RICH CELL WALL STRUCTURAL PROTEIN 1.8-LIKE"/>
    <property type="match status" value="1"/>
</dbReference>
<evidence type="ECO:0000256" key="1">
    <source>
        <dbReference type="PROSITE-ProRule" id="PRU00047"/>
    </source>
</evidence>
<name>A0ABR0VDE1_REHGL</name>
<keyword evidence="1" id="KW-0479">Metal-binding</keyword>
<reference evidence="3 4" key="1">
    <citation type="journal article" date="2021" name="Comput. Struct. Biotechnol. J.">
        <title>De novo genome assembly of the potent medicinal plant Rehmannia glutinosa using nanopore technology.</title>
        <authorList>
            <person name="Ma L."/>
            <person name="Dong C."/>
            <person name="Song C."/>
            <person name="Wang X."/>
            <person name="Zheng X."/>
            <person name="Niu Y."/>
            <person name="Chen S."/>
            <person name="Feng W."/>
        </authorList>
    </citation>
    <scope>NUCLEOTIDE SEQUENCE [LARGE SCALE GENOMIC DNA]</scope>
    <source>
        <strain evidence="3">DH-2019</strain>
    </source>
</reference>
<dbReference type="InterPro" id="IPR001878">
    <property type="entry name" value="Znf_CCHC"/>
</dbReference>
<evidence type="ECO:0000313" key="3">
    <source>
        <dbReference type="EMBL" id="KAK6133116.1"/>
    </source>
</evidence>
<sequence length="216" mass="25323">MDQDVVERLKNFSLTSEEKEEVALEERDILKSKAECVRSLEDKKRVLTGKTWTFDNQFLLLREWSEKLADNEEAFNSVEIWVQIWNLPFHWVSMETGRKIGNKFPRILDVDIPDAGTTKGRYIRILAEINLQKPLLRGTNIKLNSETHWLDFKYENMQNFCFYCGLIGHLEKGCNTRRDDLRNNDIKDGQFGDWLRAHEVTPSRQFNRSPKTPGGT</sequence>
<organism evidence="3 4">
    <name type="scientific">Rehmannia glutinosa</name>
    <name type="common">Chinese foxglove</name>
    <dbReference type="NCBI Taxonomy" id="99300"/>
    <lineage>
        <taxon>Eukaryota</taxon>
        <taxon>Viridiplantae</taxon>
        <taxon>Streptophyta</taxon>
        <taxon>Embryophyta</taxon>
        <taxon>Tracheophyta</taxon>
        <taxon>Spermatophyta</taxon>
        <taxon>Magnoliopsida</taxon>
        <taxon>eudicotyledons</taxon>
        <taxon>Gunneridae</taxon>
        <taxon>Pentapetalae</taxon>
        <taxon>asterids</taxon>
        <taxon>lamiids</taxon>
        <taxon>Lamiales</taxon>
        <taxon>Orobanchaceae</taxon>
        <taxon>Rehmannieae</taxon>
        <taxon>Rehmannia</taxon>
    </lineage>
</organism>
<gene>
    <name evidence="3" type="ORF">DH2020_033155</name>
</gene>
<dbReference type="Pfam" id="PF14392">
    <property type="entry name" value="zf-CCHC_4"/>
    <property type="match status" value="1"/>
</dbReference>
<protein>
    <recommendedName>
        <fullName evidence="2">CCHC-type domain-containing protein</fullName>
    </recommendedName>
</protein>
<proteinExistence type="predicted"/>
<dbReference type="PANTHER" id="PTHR31286:SF178">
    <property type="entry name" value="DUF4283 DOMAIN-CONTAINING PROTEIN"/>
    <property type="match status" value="1"/>
</dbReference>
<comment type="caution">
    <text evidence="3">The sequence shown here is derived from an EMBL/GenBank/DDBJ whole genome shotgun (WGS) entry which is preliminary data.</text>
</comment>
<accession>A0ABR0VDE1</accession>
<dbReference type="PROSITE" id="PS50158">
    <property type="entry name" value="ZF_CCHC"/>
    <property type="match status" value="1"/>
</dbReference>
<evidence type="ECO:0000313" key="4">
    <source>
        <dbReference type="Proteomes" id="UP001318860"/>
    </source>
</evidence>
<feature type="domain" description="CCHC-type" evidence="2">
    <location>
        <begin position="161"/>
        <end position="174"/>
    </location>
</feature>
<dbReference type="Proteomes" id="UP001318860">
    <property type="component" value="Unassembled WGS sequence"/>
</dbReference>
<dbReference type="InterPro" id="IPR025836">
    <property type="entry name" value="Zn_knuckle_CX2CX4HX4C"/>
</dbReference>
<keyword evidence="1" id="KW-0862">Zinc</keyword>
<keyword evidence="1" id="KW-0863">Zinc-finger</keyword>
<dbReference type="InterPro" id="IPR040256">
    <property type="entry name" value="At4g02000-like"/>
</dbReference>